<feature type="region of interest" description="Disordered" evidence="1">
    <location>
        <begin position="94"/>
        <end position="123"/>
    </location>
</feature>
<dbReference type="FunCoup" id="A0A5E4FL94">
    <property type="interactions" value="681"/>
</dbReference>
<name>A0A5E4FL94_PRUDU</name>
<proteinExistence type="predicted"/>
<dbReference type="PANTHER" id="PTHR47721">
    <property type="entry name" value="OS01G0235100 PROTEIN"/>
    <property type="match status" value="1"/>
</dbReference>
<evidence type="ECO:0000256" key="1">
    <source>
        <dbReference type="SAM" id="MobiDB-lite"/>
    </source>
</evidence>
<evidence type="ECO:0000313" key="3">
    <source>
        <dbReference type="Proteomes" id="UP000327085"/>
    </source>
</evidence>
<dbReference type="Proteomes" id="UP000327085">
    <property type="component" value="Chromosome 5"/>
</dbReference>
<accession>A0A5E4FL94</accession>
<dbReference type="InParanoid" id="A0A5E4FL94"/>
<sequence length="193" mass="20806">MYEPEPHKLKQREGSIIQSSHSTGERVAYNKHRHTQRERERMGIALLSVQAPRPISLSQFPSTNPKTWLHGSATLKTNPSKSAILLCAASVVEGQGPASPPPDDSLAAQSESATEPTKELPLSGCKSCGREEVEKGCNGEGRIQGGIATIPGFGWWPIKAYRPCPGFLASGGRYRRQGQSLDEVAFGRGGRGD</sequence>
<feature type="compositionally biased region" description="Basic and acidic residues" evidence="1">
    <location>
        <begin position="1"/>
        <end position="13"/>
    </location>
</feature>
<reference evidence="3" key="1">
    <citation type="journal article" date="2020" name="Plant J.">
        <title>Transposons played a major role in the diversification between the closely related almond and peach genomes: results from the almond genome sequence.</title>
        <authorList>
            <person name="Alioto T."/>
            <person name="Alexiou K.G."/>
            <person name="Bardil A."/>
            <person name="Barteri F."/>
            <person name="Castanera R."/>
            <person name="Cruz F."/>
            <person name="Dhingra A."/>
            <person name="Duval H."/>
            <person name="Fernandez I Marti A."/>
            <person name="Frias L."/>
            <person name="Galan B."/>
            <person name="Garcia J.L."/>
            <person name="Howad W."/>
            <person name="Gomez-Garrido J."/>
            <person name="Gut M."/>
            <person name="Julca I."/>
            <person name="Morata J."/>
            <person name="Puigdomenech P."/>
            <person name="Ribeca P."/>
            <person name="Rubio Cabetas M.J."/>
            <person name="Vlasova A."/>
            <person name="Wirthensohn M."/>
            <person name="Garcia-Mas J."/>
            <person name="Gabaldon T."/>
            <person name="Casacuberta J.M."/>
            <person name="Arus P."/>
        </authorList>
    </citation>
    <scope>NUCLEOTIDE SEQUENCE [LARGE SCALE GENOMIC DNA]</scope>
    <source>
        <strain evidence="3">cv. Texas</strain>
    </source>
</reference>
<dbReference type="GO" id="GO:0009507">
    <property type="term" value="C:chloroplast"/>
    <property type="evidence" value="ECO:0007669"/>
    <property type="project" value="TreeGrafter"/>
</dbReference>
<protein>
    <submittedName>
        <fullName evidence="2">PREDICTED: POPTR_0001s10810g</fullName>
    </submittedName>
</protein>
<evidence type="ECO:0000313" key="2">
    <source>
        <dbReference type="EMBL" id="VVA27541.1"/>
    </source>
</evidence>
<dbReference type="OMA" id="SWPTPTY"/>
<feature type="region of interest" description="Disordered" evidence="1">
    <location>
        <begin position="1"/>
        <end position="38"/>
    </location>
</feature>
<organism evidence="2 3">
    <name type="scientific">Prunus dulcis</name>
    <name type="common">Almond</name>
    <name type="synonym">Amygdalus dulcis</name>
    <dbReference type="NCBI Taxonomy" id="3755"/>
    <lineage>
        <taxon>Eukaryota</taxon>
        <taxon>Viridiplantae</taxon>
        <taxon>Streptophyta</taxon>
        <taxon>Embryophyta</taxon>
        <taxon>Tracheophyta</taxon>
        <taxon>Spermatophyta</taxon>
        <taxon>Magnoliopsida</taxon>
        <taxon>eudicotyledons</taxon>
        <taxon>Gunneridae</taxon>
        <taxon>Pentapetalae</taxon>
        <taxon>rosids</taxon>
        <taxon>fabids</taxon>
        <taxon>Rosales</taxon>
        <taxon>Rosaceae</taxon>
        <taxon>Amygdaloideae</taxon>
        <taxon>Amygdaleae</taxon>
        <taxon>Prunus</taxon>
    </lineage>
</organism>
<dbReference type="PANTHER" id="PTHR47721:SF2">
    <property type="entry name" value="OS01G0235100 PROTEIN"/>
    <property type="match status" value="1"/>
</dbReference>
<dbReference type="AlphaFoldDB" id="A0A5E4FL94"/>
<dbReference type="EMBL" id="CABIKO010000124">
    <property type="protein sequence ID" value="VVA27541.1"/>
    <property type="molecule type" value="Genomic_DNA"/>
</dbReference>
<dbReference type="Gramene" id="VVA27541">
    <property type="protein sequence ID" value="VVA27541"/>
    <property type="gene ID" value="Prudul26B014563"/>
</dbReference>
<gene>
    <name evidence="2" type="ORF">ALMOND_2B014563</name>
</gene>